<feature type="compositionally biased region" description="Acidic residues" evidence="1">
    <location>
        <begin position="498"/>
        <end position="509"/>
    </location>
</feature>
<dbReference type="SUPFAM" id="SSF53098">
    <property type="entry name" value="Ribonuclease H-like"/>
    <property type="match status" value="1"/>
</dbReference>
<dbReference type="Pfam" id="PF05699">
    <property type="entry name" value="Dimer_Tnp_hAT"/>
    <property type="match status" value="1"/>
</dbReference>
<comment type="caution">
    <text evidence="3">The sequence shown here is derived from an EMBL/GenBank/DDBJ whole genome shotgun (WGS) entry which is preliminary data.</text>
</comment>
<feature type="domain" description="HAT C-terminal dimerisation" evidence="2">
    <location>
        <begin position="378"/>
        <end position="439"/>
    </location>
</feature>
<feature type="region of interest" description="Disordered" evidence="1">
    <location>
        <begin position="590"/>
        <end position="628"/>
    </location>
</feature>
<dbReference type="Gramene" id="GBG77054">
    <property type="protein sequence ID" value="GBG77054"/>
    <property type="gene ID" value="CBR_g23380"/>
</dbReference>
<evidence type="ECO:0000256" key="1">
    <source>
        <dbReference type="SAM" id="MobiDB-lite"/>
    </source>
</evidence>
<dbReference type="InterPro" id="IPR000116">
    <property type="entry name" value="HMGA"/>
</dbReference>
<accession>A0A388L416</accession>
<dbReference type="GO" id="GO:0046983">
    <property type="term" value="F:protein dimerization activity"/>
    <property type="evidence" value="ECO:0007669"/>
    <property type="project" value="InterPro"/>
</dbReference>
<dbReference type="InterPro" id="IPR008906">
    <property type="entry name" value="HATC_C_dom"/>
</dbReference>
<dbReference type="Proteomes" id="UP000265515">
    <property type="component" value="Unassembled WGS sequence"/>
</dbReference>
<dbReference type="AlphaFoldDB" id="A0A388L416"/>
<feature type="compositionally biased region" description="Basic residues" evidence="1">
    <location>
        <begin position="594"/>
        <end position="606"/>
    </location>
</feature>
<dbReference type="GO" id="GO:0006355">
    <property type="term" value="P:regulation of DNA-templated transcription"/>
    <property type="evidence" value="ECO:0007669"/>
    <property type="project" value="InterPro"/>
</dbReference>
<organism evidence="3 4">
    <name type="scientific">Chara braunii</name>
    <name type="common">Braun's stonewort</name>
    <dbReference type="NCBI Taxonomy" id="69332"/>
    <lineage>
        <taxon>Eukaryota</taxon>
        <taxon>Viridiplantae</taxon>
        <taxon>Streptophyta</taxon>
        <taxon>Charophyceae</taxon>
        <taxon>Charales</taxon>
        <taxon>Characeae</taxon>
        <taxon>Chara</taxon>
    </lineage>
</organism>
<feature type="region of interest" description="Disordered" evidence="1">
    <location>
        <begin position="493"/>
        <end position="513"/>
    </location>
</feature>
<evidence type="ECO:0000313" key="4">
    <source>
        <dbReference type="Proteomes" id="UP000265515"/>
    </source>
</evidence>
<evidence type="ECO:0000259" key="2">
    <source>
        <dbReference type="Pfam" id="PF05699"/>
    </source>
</evidence>
<name>A0A388L416_CHABU</name>
<sequence length="684" mass="77926">MTKHAAQPVKKHFEAVKASGAADKGNEVWRCKHCNQNRSGTASRLRDHFLKGACNVARLRGTISKEELLRREQGRDAAIAELGGALTGAGAEVDLSSSEDEIDTEDAVTTAALTKSSTTHARQTKIVDSAVIINVNEQTQRTVDDWMTIECVPVNMMRSMYWDRMVKALMNAPKSFQYAKFDEVRTKRVAVTRKRVSERMEQLRKEWSGSDKDWKDSIVLPGQRHLFAATTKTILDNDFWAGVEKVQKTSEKLLQLLKLSDGVGPTMSKIYGGMDAAVESLRSEECFTKMEKEELKEIIMRRWNTMTSPLHCAAMFLDPEFRDSSLEKDPEVMDDLWTWVYSWAKPTEYKELDDEVNCWIEGTGKFRSERALAEADNGQPARWWRKWCTELPTLQRQAIRLLGQGSSASGCERNWSLFERIHSKPRNSLAFAQLSTLVYNRWNRHLLDKLEKKPVEKEDPKKKPWRDGFGGLIAEQLCEDAKKRVQEWRAKLRGNREEAEDCEDEDHDNDDGARDHVAKASTIARQRATSSLFELERELNKELPSWRKAIRPSKYLARLHLQESQNAGKTMTSEHAEKYINARAQACAPNVKAPAKRPPGRPRKMAHVQGTEADEEQAPGNVEASERGSKQYAGLEVAAKGPGKRFRGRPRKVLREEEVQVDARETGEEGESYHVEVAWRYVCF</sequence>
<proteinExistence type="predicted"/>
<dbReference type="PANTHER" id="PTHR32166">
    <property type="entry name" value="OSJNBA0013A04.12 PROTEIN"/>
    <property type="match status" value="1"/>
</dbReference>
<dbReference type="InterPro" id="IPR012337">
    <property type="entry name" value="RNaseH-like_sf"/>
</dbReference>
<dbReference type="PANTHER" id="PTHR32166:SF123">
    <property type="entry name" value="BED-TYPE DOMAIN-CONTAINING PROTEIN"/>
    <property type="match status" value="1"/>
</dbReference>
<keyword evidence="4" id="KW-1185">Reference proteome</keyword>
<dbReference type="PRINTS" id="PR00930">
    <property type="entry name" value="HIGHMOBLTYIY"/>
</dbReference>
<gene>
    <name evidence="3" type="ORF">CBR_g23380</name>
</gene>
<protein>
    <recommendedName>
        <fullName evidence="2">HAT C-terminal dimerisation domain-containing protein</fullName>
    </recommendedName>
</protein>
<dbReference type="GO" id="GO:0005634">
    <property type="term" value="C:nucleus"/>
    <property type="evidence" value="ECO:0007669"/>
    <property type="project" value="InterPro"/>
</dbReference>
<reference evidence="3 4" key="1">
    <citation type="journal article" date="2018" name="Cell">
        <title>The Chara Genome: Secondary Complexity and Implications for Plant Terrestrialization.</title>
        <authorList>
            <person name="Nishiyama T."/>
            <person name="Sakayama H."/>
            <person name="Vries J.D."/>
            <person name="Buschmann H."/>
            <person name="Saint-Marcoux D."/>
            <person name="Ullrich K.K."/>
            <person name="Haas F.B."/>
            <person name="Vanderstraeten L."/>
            <person name="Becker D."/>
            <person name="Lang D."/>
            <person name="Vosolsobe S."/>
            <person name="Rombauts S."/>
            <person name="Wilhelmsson P.K.I."/>
            <person name="Janitza P."/>
            <person name="Kern R."/>
            <person name="Heyl A."/>
            <person name="Rumpler F."/>
            <person name="Villalobos L.I.A.C."/>
            <person name="Clay J.M."/>
            <person name="Skokan R."/>
            <person name="Toyoda A."/>
            <person name="Suzuki Y."/>
            <person name="Kagoshima H."/>
            <person name="Schijlen E."/>
            <person name="Tajeshwar N."/>
            <person name="Catarino B."/>
            <person name="Hetherington A.J."/>
            <person name="Saltykova A."/>
            <person name="Bonnot C."/>
            <person name="Breuninger H."/>
            <person name="Symeonidi A."/>
            <person name="Radhakrishnan G.V."/>
            <person name="Van Nieuwerburgh F."/>
            <person name="Deforce D."/>
            <person name="Chang C."/>
            <person name="Karol K.G."/>
            <person name="Hedrich R."/>
            <person name="Ulvskov P."/>
            <person name="Glockner G."/>
            <person name="Delwiche C.F."/>
            <person name="Petrasek J."/>
            <person name="Van de Peer Y."/>
            <person name="Friml J."/>
            <person name="Beilby M."/>
            <person name="Dolan L."/>
            <person name="Kohara Y."/>
            <person name="Sugano S."/>
            <person name="Fujiyama A."/>
            <person name="Delaux P.-M."/>
            <person name="Quint M."/>
            <person name="TheiBen G."/>
            <person name="Hagemann M."/>
            <person name="Harholt J."/>
            <person name="Dunand C."/>
            <person name="Zachgo S."/>
            <person name="Langdale J."/>
            <person name="Maumus F."/>
            <person name="Straeten D.V.D."/>
            <person name="Gould S.B."/>
            <person name="Rensing S.A."/>
        </authorList>
    </citation>
    <scope>NUCLEOTIDE SEQUENCE [LARGE SCALE GENOMIC DNA]</scope>
    <source>
        <strain evidence="3 4">S276</strain>
    </source>
</reference>
<evidence type="ECO:0000313" key="3">
    <source>
        <dbReference type="EMBL" id="GBG77054.1"/>
    </source>
</evidence>
<dbReference type="GO" id="GO:0000785">
    <property type="term" value="C:chromatin"/>
    <property type="evidence" value="ECO:0007669"/>
    <property type="project" value="InterPro"/>
</dbReference>
<dbReference type="GO" id="GO:0003677">
    <property type="term" value="F:DNA binding"/>
    <property type="evidence" value="ECO:0007669"/>
    <property type="project" value="InterPro"/>
</dbReference>
<dbReference type="EMBL" id="BFEA01000259">
    <property type="protein sequence ID" value="GBG77054.1"/>
    <property type="molecule type" value="Genomic_DNA"/>
</dbReference>